<sequence length="308" mass="33704">MPDGIGNLINLEILAASVNQLSGPIPFYIGRLQKLKLFRAQANFLSGTIPESIANLTMLTKFGLDSNNLQGSIPASLDLSSNYLTGELPVEVGKLKNLGDFLVSQNSLSSLLPNDLGSCASLEKLFLYGNYFEGPIPSCFTSLRGLVALDVSDNNLSGGVQEFLMSFVALKYLILSFNDFDGVISTERIIRNATDVFFAQNFLGSGSFGFVSNGILEESGATIAVKVLNHPNRGASRSFLIECETLKNIRHRNLVKVLIAISSVDYKGNDFKALVYEFMAYGSLEHWLHPSNDVINESHTMRNHKLLP</sequence>
<evidence type="ECO:0000256" key="1">
    <source>
        <dbReference type="ARBA" id="ARBA00004479"/>
    </source>
</evidence>
<dbReference type="Gene3D" id="1.10.510.10">
    <property type="entry name" value="Transferase(Phosphotransferase) domain 1"/>
    <property type="match status" value="1"/>
</dbReference>
<dbReference type="Gene3D" id="3.80.10.10">
    <property type="entry name" value="Ribonuclease Inhibitor"/>
    <property type="match status" value="2"/>
</dbReference>
<dbReference type="FunFam" id="3.80.10.10:FF:000041">
    <property type="entry name" value="LRR receptor-like serine/threonine-protein kinase ERECTA"/>
    <property type="match status" value="2"/>
</dbReference>
<dbReference type="InterPro" id="IPR017441">
    <property type="entry name" value="Protein_kinase_ATP_BS"/>
</dbReference>
<evidence type="ECO:0000313" key="12">
    <source>
        <dbReference type="EMBL" id="KAE8722813.1"/>
    </source>
</evidence>
<evidence type="ECO:0000256" key="3">
    <source>
        <dbReference type="ARBA" id="ARBA00022614"/>
    </source>
</evidence>
<dbReference type="InterPro" id="IPR001245">
    <property type="entry name" value="Ser-Thr/Tyr_kinase_cat_dom"/>
</dbReference>
<dbReference type="EMBL" id="VEPZ02000552">
    <property type="protein sequence ID" value="KAE8722813.1"/>
    <property type="molecule type" value="Genomic_DNA"/>
</dbReference>
<evidence type="ECO:0000256" key="2">
    <source>
        <dbReference type="ARBA" id="ARBA00009592"/>
    </source>
</evidence>
<keyword evidence="3" id="KW-0433">Leucine-rich repeat</keyword>
<dbReference type="InterPro" id="IPR000719">
    <property type="entry name" value="Prot_kinase_dom"/>
</dbReference>
<evidence type="ECO:0000256" key="5">
    <source>
        <dbReference type="ARBA" id="ARBA00022729"/>
    </source>
</evidence>
<evidence type="ECO:0000256" key="8">
    <source>
        <dbReference type="ARBA" id="ARBA00023136"/>
    </source>
</evidence>
<dbReference type="GO" id="GO:0004672">
    <property type="term" value="F:protein kinase activity"/>
    <property type="evidence" value="ECO:0007669"/>
    <property type="project" value="InterPro"/>
</dbReference>
<dbReference type="InterPro" id="IPR051809">
    <property type="entry name" value="Plant_receptor-like_S/T_kinase"/>
</dbReference>
<keyword evidence="9" id="KW-0325">Glycoprotein</keyword>
<protein>
    <recommendedName>
        <fullName evidence="11">Protein kinase domain-containing protein</fullName>
    </recommendedName>
</protein>
<dbReference type="PROSITE" id="PS00107">
    <property type="entry name" value="PROTEIN_KINASE_ATP"/>
    <property type="match status" value="1"/>
</dbReference>
<keyword evidence="5" id="KW-0732">Signal</keyword>
<dbReference type="InterPro" id="IPR011009">
    <property type="entry name" value="Kinase-like_dom_sf"/>
</dbReference>
<comment type="caution">
    <text evidence="12">The sequence shown here is derived from an EMBL/GenBank/DDBJ whole genome shotgun (WGS) entry which is preliminary data.</text>
</comment>
<keyword evidence="4" id="KW-0812">Transmembrane</keyword>
<gene>
    <name evidence="12" type="ORF">F3Y22_tig00013565pilonHSYRG00040</name>
</gene>
<dbReference type="AlphaFoldDB" id="A0A6A3C1D7"/>
<keyword evidence="8" id="KW-0472">Membrane</keyword>
<feature type="domain" description="Protein kinase" evidence="11">
    <location>
        <begin position="197"/>
        <end position="308"/>
    </location>
</feature>
<evidence type="ECO:0000256" key="4">
    <source>
        <dbReference type="ARBA" id="ARBA00022692"/>
    </source>
</evidence>
<comment type="subcellular location">
    <subcellularLocation>
        <location evidence="1">Membrane</location>
        <topology evidence="1">Single-pass type I membrane protein</topology>
    </subcellularLocation>
</comment>
<keyword evidence="7" id="KW-1133">Transmembrane helix</keyword>
<dbReference type="Proteomes" id="UP000436088">
    <property type="component" value="Unassembled WGS sequence"/>
</dbReference>
<organism evidence="12 13">
    <name type="scientific">Hibiscus syriacus</name>
    <name type="common">Rose of Sharon</name>
    <dbReference type="NCBI Taxonomy" id="106335"/>
    <lineage>
        <taxon>Eukaryota</taxon>
        <taxon>Viridiplantae</taxon>
        <taxon>Streptophyta</taxon>
        <taxon>Embryophyta</taxon>
        <taxon>Tracheophyta</taxon>
        <taxon>Spermatophyta</taxon>
        <taxon>Magnoliopsida</taxon>
        <taxon>eudicotyledons</taxon>
        <taxon>Gunneridae</taxon>
        <taxon>Pentapetalae</taxon>
        <taxon>rosids</taxon>
        <taxon>malvids</taxon>
        <taxon>Malvales</taxon>
        <taxon>Malvaceae</taxon>
        <taxon>Malvoideae</taxon>
        <taxon>Hibiscus</taxon>
    </lineage>
</organism>
<evidence type="ECO:0000256" key="6">
    <source>
        <dbReference type="ARBA" id="ARBA00022737"/>
    </source>
</evidence>
<dbReference type="InterPro" id="IPR032675">
    <property type="entry name" value="LRR_dom_sf"/>
</dbReference>
<dbReference type="PANTHER" id="PTHR27008:SF610">
    <property type="entry name" value="SERINE-THREONINE_TYROSINE-PROTEIN KINASE CATALYTIC DOMAIN-CONTAINING PROTEIN"/>
    <property type="match status" value="1"/>
</dbReference>
<dbReference type="InterPro" id="IPR001611">
    <property type="entry name" value="Leu-rich_rpt"/>
</dbReference>
<evidence type="ECO:0000259" key="11">
    <source>
        <dbReference type="PROSITE" id="PS50011"/>
    </source>
</evidence>
<dbReference type="GO" id="GO:0016020">
    <property type="term" value="C:membrane"/>
    <property type="evidence" value="ECO:0007669"/>
    <property type="project" value="UniProtKB-SubCell"/>
</dbReference>
<evidence type="ECO:0000313" key="13">
    <source>
        <dbReference type="Proteomes" id="UP000436088"/>
    </source>
</evidence>
<evidence type="ECO:0000256" key="9">
    <source>
        <dbReference type="ARBA" id="ARBA00023180"/>
    </source>
</evidence>
<accession>A0A6A3C1D7</accession>
<dbReference type="PANTHER" id="PTHR27008">
    <property type="entry name" value="OS04G0122200 PROTEIN"/>
    <property type="match status" value="1"/>
</dbReference>
<reference evidence="12" key="1">
    <citation type="submission" date="2019-09" db="EMBL/GenBank/DDBJ databases">
        <title>Draft genome information of white flower Hibiscus syriacus.</title>
        <authorList>
            <person name="Kim Y.-M."/>
        </authorList>
    </citation>
    <scope>NUCLEOTIDE SEQUENCE [LARGE SCALE GENOMIC DNA]</scope>
    <source>
        <strain evidence="12">YM2019G1</strain>
    </source>
</reference>
<feature type="binding site" evidence="10">
    <location>
        <position position="226"/>
    </location>
    <ligand>
        <name>ATP</name>
        <dbReference type="ChEBI" id="CHEBI:30616"/>
    </ligand>
</feature>
<comment type="similarity">
    <text evidence="2">Belongs to the RLP family.</text>
</comment>
<dbReference type="Pfam" id="PF00560">
    <property type="entry name" value="LRR_1"/>
    <property type="match status" value="2"/>
</dbReference>
<evidence type="ECO:0000256" key="10">
    <source>
        <dbReference type="PROSITE-ProRule" id="PRU10141"/>
    </source>
</evidence>
<proteinExistence type="inferred from homology"/>
<keyword evidence="10" id="KW-0067">ATP-binding</keyword>
<keyword evidence="10" id="KW-0547">Nucleotide-binding</keyword>
<dbReference type="GO" id="GO:0005524">
    <property type="term" value="F:ATP binding"/>
    <property type="evidence" value="ECO:0007669"/>
    <property type="project" value="UniProtKB-UniRule"/>
</dbReference>
<dbReference type="SUPFAM" id="SSF56112">
    <property type="entry name" value="Protein kinase-like (PK-like)"/>
    <property type="match status" value="1"/>
</dbReference>
<name>A0A6A3C1D7_HIBSY</name>
<dbReference type="SUPFAM" id="SSF52058">
    <property type="entry name" value="L domain-like"/>
    <property type="match status" value="1"/>
</dbReference>
<dbReference type="Pfam" id="PF07714">
    <property type="entry name" value="PK_Tyr_Ser-Thr"/>
    <property type="match status" value="1"/>
</dbReference>
<keyword evidence="6" id="KW-0677">Repeat</keyword>
<keyword evidence="13" id="KW-1185">Reference proteome</keyword>
<evidence type="ECO:0000256" key="7">
    <source>
        <dbReference type="ARBA" id="ARBA00022989"/>
    </source>
</evidence>
<dbReference type="PROSITE" id="PS50011">
    <property type="entry name" value="PROTEIN_KINASE_DOM"/>
    <property type="match status" value="1"/>
</dbReference>